<evidence type="ECO:0000256" key="1">
    <source>
        <dbReference type="ARBA" id="ARBA00037142"/>
    </source>
</evidence>
<evidence type="ECO:0000256" key="3">
    <source>
        <dbReference type="SAM" id="Phobius"/>
    </source>
</evidence>
<comment type="function">
    <text evidence="1">Catalyzes the formation of pyridoxal 5'-phosphate from ribose 5-phosphate (RBP), glyceraldehyde 3-phosphate (G3P) and ammonia. The ammonia is provided by PDX2. Can also use ribulose 5-phosphate and dihydroxyacetone phosphate as substrates, resulting from enzyme-catalyzed isomerization of RBP and G3P, respectively. Also plays an indirect role in resistance to singlet oxygen-generating photosensitizers.</text>
</comment>
<sequence length="105" mass="11338">MELGCDSVFVGSGVFKSGDPVRRGRTIVQAVHYSNLKVLAVVSCGTVVVVIPWDGSSSGFVGRWWRWHGHFGDGGVGIVVMVICGTMLVVILWDEIREVGGDGRY</sequence>
<dbReference type="EMBL" id="JAVXUP010000006">
    <property type="protein sequence ID" value="KAK3043459.1"/>
    <property type="molecule type" value="Genomic_DNA"/>
</dbReference>
<feature type="transmembrane region" description="Helical" evidence="3">
    <location>
        <begin position="30"/>
        <end position="51"/>
    </location>
</feature>
<feature type="transmembrane region" description="Helical" evidence="3">
    <location>
        <begin position="71"/>
        <end position="93"/>
    </location>
</feature>
<dbReference type="PANTHER" id="PTHR31829:SF0">
    <property type="entry name" value="PYRIDOXAL 5'-PHOSPHATE SYNTHASE SUBUNIT SNZ1-RELATED"/>
    <property type="match status" value="1"/>
</dbReference>
<keyword evidence="3" id="KW-0472">Membrane</keyword>
<protein>
    <submittedName>
        <fullName evidence="4">Uncharacterized protein</fullName>
    </submittedName>
</protein>
<keyword evidence="3" id="KW-0812">Transmembrane</keyword>
<dbReference type="Proteomes" id="UP001188597">
    <property type="component" value="Unassembled WGS sequence"/>
</dbReference>
<evidence type="ECO:0000313" key="4">
    <source>
        <dbReference type="EMBL" id="KAK3043459.1"/>
    </source>
</evidence>
<dbReference type="GO" id="GO:0042823">
    <property type="term" value="P:pyridoxal phosphate biosynthetic process"/>
    <property type="evidence" value="ECO:0007669"/>
    <property type="project" value="InterPro"/>
</dbReference>
<comment type="caution">
    <text evidence="4">The sequence shown here is derived from an EMBL/GenBank/DDBJ whole genome shotgun (WGS) entry which is preliminary data.</text>
</comment>
<dbReference type="GO" id="GO:0006520">
    <property type="term" value="P:amino acid metabolic process"/>
    <property type="evidence" value="ECO:0007669"/>
    <property type="project" value="TreeGrafter"/>
</dbReference>
<proteinExistence type="inferred from homology"/>
<dbReference type="AlphaFoldDB" id="A0AA88XFG3"/>
<dbReference type="Gene3D" id="3.20.20.70">
    <property type="entry name" value="Aldolase class I"/>
    <property type="match status" value="1"/>
</dbReference>
<reference evidence="4" key="1">
    <citation type="submission" date="2022-12" db="EMBL/GenBank/DDBJ databases">
        <title>Draft genome assemblies for two species of Escallonia (Escalloniales).</title>
        <authorList>
            <person name="Chanderbali A."/>
            <person name="Dervinis C."/>
            <person name="Anghel I."/>
            <person name="Soltis D."/>
            <person name="Soltis P."/>
            <person name="Zapata F."/>
        </authorList>
    </citation>
    <scope>NUCLEOTIDE SEQUENCE</scope>
    <source>
        <strain evidence="4">UCBG64.0493</strain>
        <tissue evidence="4">Leaf</tissue>
    </source>
</reference>
<gene>
    <name evidence="4" type="ORF">RJ639_002038</name>
</gene>
<keyword evidence="3" id="KW-1133">Transmembrane helix</keyword>
<dbReference type="PANTHER" id="PTHR31829">
    <property type="entry name" value="PYRIDOXAL 5'-PHOSPHATE SYNTHASE SUBUNIT SNZ1-RELATED"/>
    <property type="match status" value="1"/>
</dbReference>
<name>A0AA88XFG3_9ASTE</name>
<organism evidence="4 5">
    <name type="scientific">Escallonia herrerae</name>
    <dbReference type="NCBI Taxonomy" id="1293975"/>
    <lineage>
        <taxon>Eukaryota</taxon>
        <taxon>Viridiplantae</taxon>
        <taxon>Streptophyta</taxon>
        <taxon>Embryophyta</taxon>
        <taxon>Tracheophyta</taxon>
        <taxon>Spermatophyta</taxon>
        <taxon>Magnoliopsida</taxon>
        <taxon>eudicotyledons</taxon>
        <taxon>Gunneridae</taxon>
        <taxon>Pentapetalae</taxon>
        <taxon>asterids</taxon>
        <taxon>campanulids</taxon>
        <taxon>Escalloniales</taxon>
        <taxon>Escalloniaceae</taxon>
        <taxon>Escallonia</taxon>
    </lineage>
</organism>
<accession>A0AA88XFG3</accession>
<comment type="similarity">
    <text evidence="2">Belongs to the PdxS/SNZ family.</text>
</comment>
<dbReference type="PROSITE" id="PS51129">
    <property type="entry name" value="PDXS_SNZ_2"/>
    <property type="match status" value="1"/>
</dbReference>
<dbReference type="SUPFAM" id="SSF110399">
    <property type="entry name" value="ThiG-like"/>
    <property type="match status" value="1"/>
</dbReference>
<dbReference type="InterPro" id="IPR013785">
    <property type="entry name" value="Aldolase_TIM"/>
</dbReference>
<keyword evidence="5" id="KW-1185">Reference proteome</keyword>
<dbReference type="GO" id="GO:0016843">
    <property type="term" value="F:amine-lyase activity"/>
    <property type="evidence" value="ECO:0007669"/>
    <property type="project" value="TreeGrafter"/>
</dbReference>
<evidence type="ECO:0000313" key="5">
    <source>
        <dbReference type="Proteomes" id="UP001188597"/>
    </source>
</evidence>
<dbReference type="GO" id="GO:0008615">
    <property type="term" value="P:pyridoxine biosynthetic process"/>
    <property type="evidence" value="ECO:0007669"/>
    <property type="project" value="TreeGrafter"/>
</dbReference>
<dbReference type="InterPro" id="IPR001852">
    <property type="entry name" value="PdxS/SNZ"/>
</dbReference>
<evidence type="ECO:0000256" key="2">
    <source>
        <dbReference type="PROSITE-ProRule" id="PRU00481"/>
    </source>
</evidence>